<dbReference type="EMBL" id="MT142401">
    <property type="protein sequence ID" value="QJA79975.1"/>
    <property type="molecule type" value="Genomic_DNA"/>
</dbReference>
<name>A0A6M3KEJ8_9ZZZZ</name>
<accession>A0A6M3KEJ8</accession>
<dbReference type="AlphaFoldDB" id="A0A6M3KEJ8"/>
<dbReference type="Gene3D" id="1.10.530.10">
    <property type="match status" value="1"/>
</dbReference>
<sequence>MPITEAQLLRILPNARPVAGVFVPALNKAMARFRIDSPVRAAAFIAQVGHESGHLRRLVENLNYSAPGLAVTWPSRYRGANGKPNALALRLSRKPEAIANNAYADRNGNGPEHTGDGWRYRGRSLIQITGRANYRAAGAGLGLPLEQQPELLEQPEHAAMAAAWWWAEHGLNELADAGRFEQITRRINGGLNGQPDRLELWATATEVLA</sequence>
<dbReference type="GO" id="GO:0016787">
    <property type="term" value="F:hydrolase activity"/>
    <property type="evidence" value="ECO:0007669"/>
    <property type="project" value="UniProtKB-KW"/>
</dbReference>
<dbReference type="PANTHER" id="PTHR34408">
    <property type="entry name" value="FAMILY PROTEIN, PUTATIVE-RELATED"/>
    <property type="match status" value="1"/>
</dbReference>
<dbReference type="PANTHER" id="PTHR34408:SF1">
    <property type="entry name" value="GLYCOSYL HYDROLASE FAMILY 19 DOMAIN-CONTAINING PROTEIN HI_1415"/>
    <property type="match status" value="1"/>
</dbReference>
<keyword evidence="2" id="KW-0378">Hydrolase</keyword>
<protein>
    <submittedName>
        <fullName evidence="2">Putative glycoside hydrolase</fullName>
    </submittedName>
</protein>
<reference evidence="2" key="1">
    <citation type="submission" date="2020-03" db="EMBL/GenBank/DDBJ databases">
        <title>The deep terrestrial virosphere.</title>
        <authorList>
            <person name="Holmfeldt K."/>
            <person name="Nilsson E."/>
            <person name="Simone D."/>
            <person name="Lopez-Fernandez M."/>
            <person name="Wu X."/>
            <person name="de Brujin I."/>
            <person name="Lundin D."/>
            <person name="Andersson A."/>
            <person name="Bertilsson S."/>
            <person name="Dopson M."/>
        </authorList>
    </citation>
    <scope>NUCLEOTIDE SEQUENCE</scope>
    <source>
        <strain evidence="2">MM415A00805</strain>
        <strain evidence="1">MM415B00468</strain>
    </source>
</reference>
<evidence type="ECO:0000313" key="1">
    <source>
        <dbReference type="EMBL" id="QJA64765.1"/>
    </source>
</evidence>
<gene>
    <name evidence="2" type="ORF">MM415A00805_0002</name>
    <name evidence="1" type="ORF">MM415B00468_0052</name>
</gene>
<proteinExistence type="predicted"/>
<dbReference type="SUPFAM" id="SSF53955">
    <property type="entry name" value="Lysozyme-like"/>
    <property type="match status" value="1"/>
</dbReference>
<evidence type="ECO:0000313" key="2">
    <source>
        <dbReference type="EMBL" id="QJA79975.1"/>
    </source>
</evidence>
<organism evidence="2">
    <name type="scientific">viral metagenome</name>
    <dbReference type="NCBI Taxonomy" id="1070528"/>
    <lineage>
        <taxon>unclassified sequences</taxon>
        <taxon>metagenomes</taxon>
        <taxon>organismal metagenomes</taxon>
    </lineage>
</organism>
<dbReference type="InterPro" id="IPR052354">
    <property type="entry name" value="Cell_Wall_Dynamics_Protein"/>
</dbReference>
<dbReference type="EMBL" id="MT141525">
    <property type="protein sequence ID" value="QJA64765.1"/>
    <property type="molecule type" value="Genomic_DNA"/>
</dbReference>
<dbReference type="InterPro" id="IPR023346">
    <property type="entry name" value="Lysozyme-like_dom_sf"/>
</dbReference>